<dbReference type="PANTHER" id="PTHR16943:SF8">
    <property type="entry name" value="2-METHYLCITRATE DEHYDRATASE"/>
    <property type="match status" value="1"/>
</dbReference>
<name>A0A6I2RIF3_FLAPL</name>
<dbReference type="RefSeq" id="WP_154250849.1">
    <property type="nucleotide sequence ID" value="NZ_JADMSX010000050.1"/>
</dbReference>
<dbReference type="InterPro" id="IPR042188">
    <property type="entry name" value="MmgE/PrpD_sf_2"/>
</dbReference>
<dbReference type="AlphaFoldDB" id="A0A6I2RIF3"/>
<evidence type="ECO:0000259" key="3">
    <source>
        <dbReference type="Pfam" id="PF19305"/>
    </source>
</evidence>
<dbReference type="SUPFAM" id="SSF103378">
    <property type="entry name" value="2-methylcitrate dehydratase PrpD"/>
    <property type="match status" value="1"/>
</dbReference>
<dbReference type="EMBL" id="WKPO01000026">
    <property type="protein sequence ID" value="MSB50132.1"/>
    <property type="molecule type" value="Genomic_DNA"/>
</dbReference>
<proteinExistence type="inferred from homology"/>
<dbReference type="InterPro" id="IPR036148">
    <property type="entry name" value="MmgE/PrpD_sf"/>
</dbReference>
<dbReference type="Gene3D" id="1.10.4100.10">
    <property type="entry name" value="2-methylcitrate dehydratase PrpD"/>
    <property type="match status" value="1"/>
</dbReference>
<dbReference type="InterPro" id="IPR045337">
    <property type="entry name" value="MmgE_PrpD_C"/>
</dbReference>
<accession>A0A6I2RIF3</accession>
<dbReference type="Pfam" id="PF03972">
    <property type="entry name" value="MmgE_PrpD_N"/>
    <property type="match status" value="1"/>
</dbReference>
<dbReference type="Pfam" id="PF19305">
    <property type="entry name" value="MmgE_PrpD_C"/>
    <property type="match status" value="1"/>
</dbReference>
<comment type="similarity">
    <text evidence="1">Belongs to the PrpD family.</text>
</comment>
<comment type="caution">
    <text evidence="4">The sequence shown here is derived from an EMBL/GenBank/DDBJ whole genome shotgun (WGS) entry which is preliminary data.</text>
</comment>
<reference evidence="4 5" key="1">
    <citation type="journal article" date="2019" name="Nat. Med.">
        <title>A library of human gut bacterial isolates paired with longitudinal multiomics data enables mechanistic microbiome research.</title>
        <authorList>
            <person name="Poyet M."/>
            <person name="Groussin M."/>
            <person name="Gibbons S.M."/>
            <person name="Avila-Pacheco J."/>
            <person name="Jiang X."/>
            <person name="Kearney S.M."/>
            <person name="Perrotta A.R."/>
            <person name="Berdy B."/>
            <person name="Zhao S."/>
            <person name="Lieberman T.D."/>
            <person name="Swanson P.K."/>
            <person name="Smith M."/>
            <person name="Roesemann S."/>
            <person name="Alexander J.E."/>
            <person name="Rich S.A."/>
            <person name="Livny J."/>
            <person name="Vlamakis H."/>
            <person name="Clish C."/>
            <person name="Bullock K."/>
            <person name="Deik A."/>
            <person name="Scott J."/>
            <person name="Pierce K.A."/>
            <person name="Xavier R.J."/>
            <person name="Alm E.J."/>
        </authorList>
    </citation>
    <scope>NUCLEOTIDE SEQUENCE [LARGE SCALE GENOMIC DNA]</scope>
    <source>
        <strain evidence="4 5">BIOML-A5</strain>
    </source>
</reference>
<evidence type="ECO:0000313" key="5">
    <source>
        <dbReference type="Proteomes" id="UP000429811"/>
    </source>
</evidence>
<evidence type="ECO:0000259" key="2">
    <source>
        <dbReference type="Pfam" id="PF03972"/>
    </source>
</evidence>
<organism evidence="4 5">
    <name type="scientific">Flavonifractor plautii</name>
    <name type="common">Fusobacterium plautii</name>
    <dbReference type="NCBI Taxonomy" id="292800"/>
    <lineage>
        <taxon>Bacteria</taxon>
        <taxon>Bacillati</taxon>
        <taxon>Bacillota</taxon>
        <taxon>Clostridia</taxon>
        <taxon>Eubacteriales</taxon>
        <taxon>Oscillospiraceae</taxon>
        <taxon>Flavonifractor</taxon>
    </lineage>
</organism>
<feature type="domain" description="MmgE/PrpD N-terminal" evidence="2">
    <location>
        <begin position="4"/>
        <end position="246"/>
    </location>
</feature>
<evidence type="ECO:0000313" key="4">
    <source>
        <dbReference type="EMBL" id="MSB50132.1"/>
    </source>
</evidence>
<dbReference type="GO" id="GO:0016829">
    <property type="term" value="F:lyase activity"/>
    <property type="evidence" value="ECO:0007669"/>
    <property type="project" value="InterPro"/>
</dbReference>
<protein>
    <submittedName>
        <fullName evidence="4">MmgE/PrpD family protein</fullName>
    </submittedName>
</protein>
<dbReference type="InterPro" id="IPR005656">
    <property type="entry name" value="MmgE_PrpD"/>
</dbReference>
<feature type="domain" description="MmgE/PrpD C-terminal" evidence="3">
    <location>
        <begin position="267"/>
        <end position="433"/>
    </location>
</feature>
<sequence length="475" mass="52081">MQTQRLSDFLHKLQYQMLPPQAVDAAKMFVEDLLGVALAGSVQAPGKIWRQYFGQTRGRMEATAWIDGLERRSCAAAAALNAACGHALDLDDVHNASITHLGAVTIPAALAVGQKLHSSGRAVIVAIAAGYEIGARVGEAINPGSYHYWHTTGIVGALCSAVAAGKLMGLDREQMLSAIGSAGTQSSGLWQFLEDGAMSKTLHTANATLCGLRSAELAALGFTAARDILAGEHGLLGAMTADNHPEILTRDLHWERCALLSNSLKPYACCRHTHSANYCAELLRRQRVDPEHIVSIVDYTYRVAANTVDNPNPATPYAYKFSGQYCTAAMLVYGSLQEKAFTQEATSVPLVRQLMSKVTLVCDPELEKQYQADHNRWPHRLVVTMDDGRVLTQQIDYPYGDFNNPFNWEFEHQKFHSLADGVITPERANILAERIAHLEELEDVNLLFQGLSRESAHPVRPGRLDYVTNGALRYE</sequence>
<dbReference type="PANTHER" id="PTHR16943">
    <property type="entry name" value="2-METHYLCITRATE DEHYDRATASE-RELATED"/>
    <property type="match status" value="1"/>
</dbReference>
<dbReference type="InterPro" id="IPR045336">
    <property type="entry name" value="MmgE_PrpD_N"/>
</dbReference>
<evidence type="ECO:0000256" key="1">
    <source>
        <dbReference type="ARBA" id="ARBA00006174"/>
    </source>
</evidence>
<dbReference type="InterPro" id="IPR042183">
    <property type="entry name" value="MmgE/PrpD_sf_1"/>
</dbReference>
<dbReference type="Proteomes" id="UP000429811">
    <property type="component" value="Unassembled WGS sequence"/>
</dbReference>
<gene>
    <name evidence="4" type="ORF">GKE90_15730</name>
</gene>
<dbReference type="Gene3D" id="3.30.1330.120">
    <property type="entry name" value="2-methylcitrate dehydratase PrpD"/>
    <property type="match status" value="1"/>
</dbReference>